<evidence type="ECO:0000313" key="4">
    <source>
        <dbReference type="Proteomes" id="UP000695000"/>
    </source>
</evidence>
<accession>A0ABM1NHM3</accession>
<dbReference type="PANTHER" id="PTHR42760:SF83">
    <property type="entry name" value="(3R)-3-HYDROXYACYL-COA DEHYDROGENASE"/>
    <property type="match status" value="1"/>
</dbReference>
<dbReference type="GeneID" id="108569323"/>
<evidence type="ECO:0000256" key="3">
    <source>
        <dbReference type="ARBA" id="ARBA00023002"/>
    </source>
</evidence>
<dbReference type="PROSITE" id="PS00061">
    <property type="entry name" value="ADH_SHORT"/>
    <property type="match status" value="1"/>
</dbReference>
<reference evidence="5" key="1">
    <citation type="submission" date="2025-08" db="UniProtKB">
        <authorList>
            <consortium name="RefSeq"/>
        </authorList>
    </citation>
    <scope>IDENTIFICATION</scope>
    <source>
        <tissue evidence="5">Whole Larva</tissue>
    </source>
</reference>
<evidence type="ECO:0000313" key="5">
    <source>
        <dbReference type="RefSeq" id="XP_017786323.1"/>
    </source>
</evidence>
<proteinExistence type="inferred from homology"/>
<dbReference type="PRINTS" id="PR00080">
    <property type="entry name" value="SDRFAMILY"/>
</dbReference>
<dbReference type="Gene3D" id="3.40.50.720">
    <property type="entry name" value="NAD(P)-binding Rossmann-like Domain"/>
    <property type="match status" value="1"/>
</dbReference>
<dbReference type="SUPFAM" id="SSF51735">
    <property type="entry name" value="NAD(P)-binding Rossmann-fold domains"/>
    <property type="match status" value="1"/>
</dbReference>
<dbReference type="PRINTS" id="PR00081">
    <property type="entry name" value="GDHRDH"/>
</dbReference>
<keyword evidence="4" id="KW-1185">Reference proteome</keyword>
<dbReference type="Pfam" id="PF13561">
    <property type="entry name" value="adh_short_C2"/>
    <property type="match status" value="1"/>
</dbReference>
<dbReference type="Proteomes" id="UP000695000">
    <property type="component" value="Unplaced"/>
</dbReference>
<evidence type="ECO:0000256" key="2">
    <source>
        <dbReference type="ARBA" id="ARBA00006484"/>
    </source>
</evidence>
<name>A0ABM1NHM3_NICVS</name>
<dbReference type="RefSeq" id="XP_017786323.1">
    <property type="nucleotide sequence ID" value="XM_017930834.1"/>
</dbReference>
<comment type="pathway">
    <text evidence="1">Lipid metabolism; fatty acid biosynthesis.</text>
</comment>
<comment type="similarity">
    <text evidence="2">Belongs to the short-chain dehydrogenases/reductases (SDR) family.</text>
</comment>
<dbReference type="InterPro" id="IPR036291">
    <property type="entry name" value="NAD(P)-bd_dom_sf"/>
</dbReference>
<gene>
    <name evidence="5" type="primary">LOC108569323</name>
</gene>
<evidence type="ECO:0000256" key="1">
    <source>
        <dbReference type="ARBA" id="ARBA00005194"/>
    </source>
</evidence>
<sequence length="248" mass="26284">MSVLGKLALVTGAASGIGRATCRILADEGAAIIAADCNLSGAKDTIGSLKSSHNNENLALTMAVDESSSVKKGLKLILEQYSKPPSIVVNCAGITRDNFLLKMSEQDFDDVIRVNLKGTFLVMQTFANAVIQYKINNASFINIASIVGKHGNIGQANYCASKAGVELLTKTASKEFGKFGIRCNVILPGFTDTPMVKMVPEKVKQKLIPFISAGRFGLPEEIAQTIAFLASEKSSYVNGASIEVTGGF</sequence>
<keyword evidence="3" id="KW-0560">Oxidoreductase</keyword>
<dbReference type="PANTHER" id="PTHR42760">
    <property type="entry name" value="SHORT-CHAIN DEHYDROGENASES/REDUCTASES FAMILY MEMBER"/>
    <property type="match status" value="1"/>
</dbReference>
<organism evidence="4 5">
    <name type="scientific">Nicrophorus vespilloides</name>
    <name type="common">Boreal carrion beetle</name>
    <dbReference type="NCBI Taxonomy" id="110193"/>
    <lineage>
        <taxon>Eukaryota</taxon>
        <taxon>Metazoa</taxon>
        <taxon>Ecdysozoa</taxon>
        <taxon>Arthropoda</taxon>
        <taxon>Hexapoda</taxon>
        <taxon>Insecta</taxon>
        <taxon>Pterygota</taxon>
        <taxon>Neoptera</taxon>
        <taxon>Endopterygota</taxon>
        <taxon>Coleoptera</taxon>
        <taxon>Polyphaga</taxon>
        <taxon>Staphyliniformia</taxon>
        <taxon>Silphidae</taxon>
        <taxon>Nicrophorinae</taxon>
        <taxon>Nicrophorus</taxon>
    </lineage>
</organism>
<protein>
    <submittedName>
        <fullName evidence="5">Estradiol 17-beta-dehydrogenase 8</fullName>
    </submittedName>
</protein>
<dbReference type="InterPro" id="IPR020904">
    <property type="entry name" value="Sc_DH/Rdtase_CS"/>
</dbReference>
<dbReference type="InterPro" id="IPR002347">
    <property type="entry name" value="SDR_fam"/>
</dbReference>